<dbReference type="PANTHER" id="PTHR24276:SF98">
    <property type="entry name" value="FI18310P1-RELATED"/>
    <property type="match status" value="1"/>
</dbReference>
<evidence type="ECO:0000256" key="1">
    <source>
        <dbReference type="ARBA" id="ARBA00004239"/>
    </source>
</evidence>
<feature type="domain" description="Peptidase S1" evidence="7">
    <location>
        <begin position="18"/>
        <end position="166"/>
    </location>
</feature>
<dbReference type="Pfam" id="PF00089">
    <property type="entry name" value="Trypsin"/>
    <property type="match status" value="1"/>
</dbReference>
<dbReference type="AlphaFoldDB" id="A0A7M7QS66"/>
<dbReference type="GeneID" id="100679323"/>
<proteinExistence type="inferred from homology"/>
<dbReference type="InterPro" id="IPR043504">
    <property type="entry name" value="Peptidase_S1_PA_chymotrypsin"/>
</dbReference>
<organism evidence="8 9">
    <name type="scientific">Nasonia vitripennis</name>
    <name type="common">Parasitic wasp</name>
    <dbReference type="NCBI Taxonomy" id="7425"/>
    <lineage>
        <taxon>Eukaryota</taxon>
        <taxon>Metazoa</taxon>
        <taxon>Ecdysozoa</taxon>
        <taxon>Arthropoda</taxon>
        <taxon>Hexapoda</taxon>
        <taxon>Insecta</taxon>
        <taxon>Pterygota</taxon>
        <taxon>Neoptera</taxon>
        <taxon>Endopterygota</taxon>
        <taxon>Hymenoptera</taxon>
        <taxon>Apocrita</taxon>
        <taxon>Proctotrupomorpha</taxon>
        <taxon>Chalcidoidea</taxon>
        <taxon>Pteromalidae</taxon>
        <taxon>Pteromalinae</taxon>
        <taxon>Nasonia</taxon>
    </lineage>
</organism>
<dbReference type="OrthoDB" id="6380398at2759"/>
<keyword evidence="5" id="KW-0720">Serine protease</keyword>
<evidence type="ECO:0000256" key="4">
    <source>
        <dbReference type="ARBA" id="ARBA00022801"/>
    </source>
</evidence>
<comment type="similarity">
    <text evidence="2">Belongs to the peptidase S1 family.</text>
</comment>
<dbReference type="GO" id="GO:0004252">
    <property type="term" value="F:serine-type endopeptidase activity"/>
    <property type="evidence" value="ECO:0007669"/>
    <property type="project" value="InterPro"/>
</dbReference>
<name>A0A7M7QS66_NASVI</name>
<evidence type="ECO:0000256" key="3">
    <source>
        <dbReference type="ARBA" id="ARBA00022670"/>
    </source>
</evidence>
<keyword evidence="3" id="KW-0645">Protease</keyword>
<evidence type="ECO:0000256" key="5">
    <source>
        <dbReference type="ARBA" id="ARBA00022825"/>
    </source>
</evidence>
<dbReference type="Gene3D" id="2.40.10.10">
    <property type="entry name" value="Trypsin-like serine proteases"/>
    <property type="match status" value="2"/>
</dbReference>
<evidence type="ECO:0000256" key="2">
    <source>
        <dbReference type="ARBA" id="ARBA00007664"/>
    </source>
</evidence>
<evidence type="ECO:0000256" key="6">
    <source>
        <dbReference type="ARBA" id="ARBA00023157"/>
    </source>
</evidence>
<dbReference type="InterPro" id="IPR001254">
    <property type="entry name" value="Trypsin_dom"/>
</dbReference>
<protein>
    <recommendedName>
        <fullName evidence="7">Peptidase S1 domain-containing protein</fullName>
    </recommendedName>
</protein>
<dbReference type="CDD" id="cd00190">
    <property type="entry name" value="Tryp_SPc"/>
    <property type="match status" value="1"/>
</dbReference>
<comment type="subcellular location">
    <subcellularLocation>
        <location evidence="1">Secreted</location>
        <location evidence="1">Extracellular space</location>
    </subcellularLocation>
</comment>
<dbReference type="SMR" id="A0A7M7QS66"/>
<evidence type="ECO:0000313" key="8">
    <source>
        <dbReference type="EnsemblMetazoa" id="XP_032453050"/>
    </source>
</evidence>
<dbReference type="SUPFAM" id="SSF50494">
    <property type="entry name" value="Trypsin-like serine proteases"/>
    <property type="match status" value="1"/>
</dbReference>
<dbReference type="PANTHER" id="PTHR24276">
    <property type="entry name" value="POLYSERASE-RELATED"/>
    <property type="match status" value="1"/>
</dbReference>
<dbReference type="EnsemblMetazoa" id="XM_032597159">
    <property type="protein sequence ID" value="XP_032453050"/>
    <property type="gene ID" value="LOC100679323"/>
</dbReference>
<sequence>MVDPYCCALFTRYRAKHIIHPGFNYNSLKNDVGLIMLNSSISFNYLVRPVVLPTLDFDSSGYPAVVSGWGTLALRGPSPRLLRYSNTRLLSIKDCYNYYRDRISASNICTLTRRGQGNCHGDSGGPLVSDGVQIGIVSFGQPCALGLPDVYTRVWSYMDWIKYHIR</sequence>
<dbReference type="InParanoid" id="A0A7M7QS66"/>
<accession>A0A7M7QS66</accession>
<evidence type="ECO:0000313" key="9">
    <source>
        <dbReference type="Proteomes" id="UP000002358"/>
    </source>
</evidence>
<dbReference type="InterPro" id="IPR009003">
    <property type="entry name" value="Peptidase_S1_PA"/>
</dbReference>
<keyword evidence="4" id="KW-0378">Hydrolase</keyword>
<reference evidence="8" key="1">
    <citation type="submission" date="2021-01" db="UniProtKB">
        <authorList>
            <consortium name="EnsemblMetazoa"/>
        </authorList>
    </citation>
    <scope>IDENTIFICATION</scope>
</reference>
<dbReference type="PRINTS" id="PR00722">
    <property type="entry name" value="CHYMOTRYPSIN"/>
</dbReference>
<dbReference type="Proteomes" id="UP000002358">
    <property type="component" value="Chromosome 2"/>
</dbReference>
<dbReference type="InterPro" id="IPR001314">
    <property type="entry name" value="Peptidase_S1A"/>
</dbReference>
<dbReference type="GO" id="GO:0005576">
    <property type="term" value="C:extracellular region"/>
    <property type="evidence" value="ECO:0007669"/>
    <property type="project" value="UniProtKB-SubCell"/>
</dbReference>
<dbReference type="FunFam" id="2.40.10.10:FF:000036">
    <property type="entry name" value="Trypsin beta"/>
    <property type="match status" value="1"/>
</dbReference>
<evidence type="ECO:0000259" key="7">
    <source>
        <dbReference type="PROSITE" id="PS50240"/>
    </source>
</evidence>
<dbReference type="SMART" id="SM00020">
    <property type="entry name" value="Tryp_SPc"/>
    <property type="match status" value="1"/>
</dbReference>
<dbReference type="KEGG" id="nvi:100679323"/>
<dbReference type="PROSITE" id="PS50240">
    <property type="entry name" value="TRYPSIN_DOM"/>
    <property type="match status" value="1"/>
</dbReference>
<dbReference type="RefSeq" id="XP_032453050.1">
    <property type="nucleotide sequence ID" value="XM_032597159.1"/>
</dbReference>
<dbReference type="GO" id="GO:0006508">
    <property type="term" value="P:proteolysis"/>
    <property type="evidence" value="ECO:0007669"/>
    <property type="project" value="UniProtKB-KW"/>
</dbReference>
<keyword evidence="6" id="KW-1015">Disulfide bond</keyword>
<keyword evidence="9" id="KW-1185">Reference proteome</keyword>
<dbReference type="InterPro" id="IPR050430">
    <property type="entry name" value="Peptidase_S1"/>
</dbReference>